<dbReference type="Proteomes" id="UP000218231">
    <property type="component" value="Unassembled WGS sequence"/>
</dbReference>
<evidence type="ECO:0000313" key="2">
    <source>
        <dbReference type="EMBL" id="PAV68241.1"/>
    </source>
</evidence>
<protein>
    <submittedName>
        <fullName evidence="2">Uncharacterized protein</fullName>
    </submittedName>
</protein>
<sequence>MIGRKAHRLLERKEGGRRHHVAVMRGHGRTQRSPQHRAAAIAVDPAQKRDHRRPSVAGPGERIGRDQIGAIGGEAAEHRIAQRDEFGIVGLQRRIAPRRGTGPHRTALPRIACRAEHQCSADHRP</sequence>
<organism evidence="2 3">
    <name type="scientific">Diploscapter pachys</name>
    <dbReference type="NCBI Taxonomy" id="2018661"/>
    <lineage>
        <taxon>Eukaryota</taxon>
        <taxon>Metazoa</taxon>
        <taxon>Ecdysozoa</taxon>
        <taxon>Nematoda</taxon>
        <taxon>Chromadorea</taxon>
        <taxon>Rhabditida</taxon>
        <taxon>Rhabditina</taxon>
        <taxon>Rhabditomorpha</taxon>
        <taxon>Rhabditoidea</taxon>
        <taxon>Rhabditidae</taxon>
        <taxon>Diploscapter</taxon>
    </lineage>
</organism>
<reference evidence="2 3" key="1">
    <citation type="journal article" date="2017" name="Curr. Biol.">
        <title>Genome architecture and evolution of a unichromosomal asexual nematode.</title>
        <authorList>
            <person name="Fradin H."/>
            <person name="Zegar C."/>
            <person name="Gutwein M."/>
            <person name="Lucas J."/>
            <person name="Kovtun M."/>
            <person name="Corcoran D."/>
            <person name="Baugh L.R."/>
            <person name="Kiontke K."/>
            <person name="Gunsalus K."/>
            <person name="Fitch D.H."/>
            <person name="Piano F."/>
        </authorList>
    </citation>
    <scope>NUCLEOTIDE SEQUENCE [LARGE SCALE GENOMIC DNA]</scope>
    <source>
        <strain evidence="2">PF1309</strain>
    </source>
</reference>
<feature type="region of interest" description="Disordered" evidence="1">
    <location>
        <begin position="25"/>
        <end position="67"/>
    </location>
</feature>
<comment type="caution">
    <text evidence="2">The sequence shown here is derived from an EMBL/GenBank/DDBJ whole genome shotgun (WGS) entry which is preliminary data.</text>
</comment>
<dbReference type="AlphaFoldDB" id="A0A2A2K2V2"/>
<keyword evidence="3" id="KW-1185">Reference proteome</keyword>
<name>A0A2A2K2V2_9BILA</name>
<gene>
    <name evidence="2" type="ORF">WR25_00234</name>
</gene>
<evidence type="ECO:0000256" key="1">
    <source>
        <dbReference type="SAM" id="MobiDB-lite"/>
    </source>
</evidence>
<evidence type="ECO:0000313" key="3">
    <source>
        <dbReference type="Proteomes" id="UP000218231"/>
    </source>
</evidence>
<accession>A0A2A2K2V2</accession>
<proteinExistence type="predicted"/>
<dbReference type="EMBL" id="LIAE01009788">
    <property type="protein sequence ID" value="PAV68241.1"/>
    <property type="molecule type" value="Genomic_DNA"/>
</dbReference>